<evidence type="ECO:0000256" key="8">
    <source>
        <dbReference type="SAM" id="Coils"/>
    </source>
</evidence>
<accession>A0ABP1AQ62</accession>
<sequence length="581" mass="64061">MLRRQSLKVLYRRYSRALPSPHLPKETPKVPTPSDIRGVPPKDPTPSSPLGNLANFGLIALTAAAVTAVAYWTLEKRSSKTLSQVSQKDGLLGSEQKQIGKESSKEPQKDMVLTERFQAVKELYPSHSHNKEQGIQKPGSSTERKEPVAELLHMVDGEQSQQFQDKRQTEEQNAELIESDRPKEETLNESVEDILLTHFLEKDVGPGVATTSKPPGDKPHLVEAVSELQHAEQSSKEGGVLVEEGRLGSTAGVVGLGTVVQAAESRQAELDAAKFSEILIRLDEGHKEELREAQAQQMRHAEYASRLEKDLDKERLEAETELSILGQSLDEKLQIELQRKEEEVRRVLEKMKLLAKVEVAAAVTQEKCRQLQESRMMQIQLGALQSAFKTQSEDAKVSHSTHKLAMGAVALKEAMMRGDPIEKEVQLLLQSSGGSGHDALVDAALISLPEDAIKEGTWTHPQLHSKASFLFVSLQQSLRELGMIPAGGGGMFTHLIARTASSLKVWDEVDGQGLEALITKVERCLEQNKLLEAADLLDARLKGTEAEHVTTEWVHKARNRAVTEQALLMVQSHAIALACAE</sequence>
<dbReference type="PANTHER" id="PTHR15415:SF7">
    <property type="entry name" value="MICOS COMPLEX SUBUNIT MIC60"/>
    <property type="match status" value="1"/>
</dbReference>
<feature type="non-terminal residue" evidence="11">
    <location>
        <position position="581"/>
    </location>
</feature>
<evidence type="ECO:0000256" key="1">
    <source>
        <dbReference type="ARBA" id="ARBA00004273"/>
    </source>
</evidence>
<evidence type="ECO:0000313" key="11">
    <source>
        <dbReference type="EMBL" id="CAK9864674.1"/>
    </source>
</evidence>
<evidence type="ECO:0000256" key="9">
    <source>
        <dbReference type="SAM" id="MobiDB-lite"/>
    </source>
</evidence>
<evidence type="ECO:0000256" key="10">
    <source>
        <dbReference type="SAM" id="Phobius"/>
    </source>
</evidence>
<protein>
    <recommendedName>
        <fullName evidence="13">MICOS complex subunit MIC60</fullName>
    </recommendedName>
</protein>
<name>A0ABP1AQ62_9BRYO</name>
<keyword evidence="3 10" id="KW-0812">Transmembrane</keyword>
<keyword evidence="8" id="KW-0175">Coiled coil</keyword>
<feature type="transmembrane region" description="Helical" evidence="10">
    <location>
        <begin position="53"/>
        <end position="74"/>
    </location>
</feature>
<evidence type="ECO:0008006" key="13">
    <source>
        <dbReference type="Google" id="ProtNLM"/>
    </source>
</evidence>
<dbReference type="EMBL" id="OZ023715">
    <property type="protein sequence ID" value="CAK9864674.1"/>
    <property type="molecule type" value="Genomic_DNA"/>
</dbReference>
<feature type="region of interest" description="Disordered" evidence="9">
    <location>
        <begin position="18"/>
        <end position="48"/>
    </location>
</feature>
<comment type="subcellular location">
    <subcellularLocation>
        <location evidence="1">Mitochondrion inner membrane</location>
    </subcellularLocation>
</comment>
<evidence type="ECO:0000256" key="2">
    <source>
        <dbReference type="ARBA" id="ARBA00010877"/>
    </source>
</evidence>
<proteinExistence type="inferred from homology"/>
<feature type="compositionally biased region" description="Basic and acidic residues" evidence="9">
    <location>
        <begin position="142"/>
        <end position="156"/>
    </location>
</feature>
<evidence type="ECO:0000313" key="12">
    <source>
        <dbReference type="Proteomes" id="UP001497522"/>
    </source>
</evidence>
<feature type="region of interest" description="Disordered" evidence="9">
    <location>
        <begin position="125"/>
        <end position="186"/>
    </location>
</feature>
<comment type="similarity">
    <text evidence="2">Belongs to the MICOS complex subunit Mic60 family.</text>
</comment>
<dbReference type="Proteomes" id="UP001497522">
    <property type="component" value="Chromosome 14"/>
</dbReference>
<keyword evidence="5 10" id="KW-1133">Transmembrane helix</keyword>
<keyword evidence="12" id="KW-1185">Reference proteome</keyword>
<keyword evidence="7 10" id="KW-0472">Membrane</keyword>
<evidence type="ECO:0000256" key="6">
    <source>
        <dbReference type="ARBA" id="ARBA00023128"/>
    </source>
</evidence>
<feature type="coiled-coil region" evidence="8">
    <location>
        <begin position="330"/>
        <end position="357"/>
    </location>
</feature>
<dbReference type="PANTHER" id="PTHR15415">
    <property type="entry name" value="MITOFILIN"/>
    <property type="match status" value="1"/>
</dbReference>
<organism evidence="11 12">
    <name type="scientific">Sphagnum jensenii</name>
    <dbReference type="NCBI Taxonomy" id="128206"/>
    <lineage>
        <taxon>Eukaryota</taxon>
        <taxon>Viridiplantae</taxon>
        <taxon>Streptophyta</taxon>
        <taxon>Embryophyta</taxon>
        <taxon>Bryophyta</taxon>
        <taxon>Sphagnophytina</taxon>
        <taxon>Sphagnopsida</taxon>
        <taxon>Sphagnales</taxon>
        <taxon>Sphagnaceae</taxon>
        <taxon>Sphagnum</taxon>
    </lineage>
</organism>
<keyword evidence="6" id="KW-0496">Mitochondrion</keyword>
<keyword evidence="4" id="KW-0999">Mitochondrion inner membrane</keyword>
<dbReference type="InterPro" id="IPR019133">
    <property type="entry name" value="MIC60"/>
</dbReference>
<evidence type="ECO:0000256" key="4">
    <source>
        <dbReference type="ARBA" id="ARBA00022792"/>
    </source>
</evidence>
<evidence type="ECO:0000256" key="3">
    <source>
        <dbReference type="ARBA" id="ARBA00022692"/>
    </source>
</evidence>
<evidence type="ECO:0000256" key="7">
    <source>
        <dbReference type="ARBA" id="ARBA00023136"/>
    </source>
</evidence>
<evidence type="ECO:0000256" key="5">
    <source>
        <dbReference type="ARBA" id="ARBA00022989"/>
    </source>
</evidence>
<gene>
    <name evidence="11" type="ORF">CSSPJE1EN2_LOCUS7669</name>
</gene>
<feature type="region of interest" description="Disordered" evidence="9">
    <location>
        <begin position="82"/>
        <end position="111"/>
    </location>
</feature>
<reference evidence="11" key="1">
    <citation type="submission" date="2024-03" db="EMBL/GenBank/DDBJ databases">
        <authorList>
            <consortium name="ELIXIR-Norway"/>
            <consortium name="Elixir Norway"/>
        </authorList>
    </citation>
    <scope>NUCLEOTIDE SEQUENCE</scope>
</reference>
<dbReference type="Pfam" id="PF09731">
    <property type="entry name" value="Mitofilin"/>
    <property type="match status" value="1"/>
</dbReference>
<feature type="compositionally biased region" description="Basic and acidic residues" evidence="9">
    <location>
        <begin position="98"/>
        <end position="111"/>
    </location>
</feature>